<proteinExistence type="predicted"/>
<keyword evidence="2" id="KW-1185">Reference proteome</keyword>
<comment type="caution">
    <text evidence="1">The sequence shown here is derived from an EMBL/GenBank/DDBJ whole genome shotgun (WGS) entry which is preliminary data.</text>
</comment>
<evidence type="ECO:0000313" key="1">
    <source>
        <dbReference type="EMBL" id="KAG5841813.1"/>
    </source>
</evidence>
<name>A0A9D3RSW8_ANGAN</name>
<reference evidence="1" key="1">
    <citation type="submission" date="2021-01" db="EMBL/GenBank/DDBJ databases">
        <title>A chromosome-scale assembly of European eel, Anguilla anguilla.</title>
        <authorList>
            <person name="Henkel C."/>
            <person name="Jong-Raadsen S.A."/>
            <person name="Dufour S."/>
            <person name="Weltzien F.-A."/>
            <person name="Palstra A.P."/>
            <person name="Pelster B."/>
            <person name="Spaink H.P."/>
            <person name="Van Den Thillart G.E."/>
            <person name="Jansen H."/>
            <person name="Zahm M."/>
            <person name="Klopp C."/>
            <person name="Cedric C."/>
            <person name="Louis A."/>
            <person name="Berthelot C."/>
            <person name="Parey E."/>
            <person name="Roest Crollius H."/>
            <person name="Montfort J."/>
            <person name="Robinson-Rechavi M."/>
            <person name="Bucao C."/>
            <person name="Bouchez O."/>
            <person name="Gislard M."/>
            <person name="Lluch J."/>
            <person name="Milhes M."/>
            <person name="Lampietro C."/>
            <person name="Lopez Roques C."/>
            <person name="Donnadieu C."/>
            <person name="Braasch I."/>
            <person name="Desvignes T."/>
            <person name="Postlethwait J."/>
            <person name="Bobe J."/>
            <person name="Guiguen Y."/>
            <person name="Dirks R."/>
        </authorList>
    </citation>
    <scope>NUCLEOTIDE SEQUENCE</scope>
    <source>
        <strain evidence="1">Tag_6206</strain>
        <tissue evidence="1">Liver</tissue>
    </source>
</reference>
<sequence>MFLPLFPVVAERDKAKLSLQAKRLCPPSSTAWFCFERQDLHLLNKVQSLRRSSQSTSPGQRVSCHLAFSCSPSDLKTWTWPFGHPRKQL</sequence>
<dbReference type="Proteomes" id="UP001044222">
    <property type="component" value="Chromosome 9"/>
</dbReference>
<dbReference type="EMBL" id="JAFIRN010000009">
    <property type="protein sequence ID" value="KAG5841813.1"/>
    <property type="molecule type" value="Genomic_DNA"/>
</dbReference>
<dbReference type="AlphaFoldDB" id="A0A9D3RSW8"/>
<evidence type="ECO:0000313" key="2">
    <source>
        <dbReference type="Proteomes" id="UP001044222"/>
    </source>
</evidence>
<gene>
    <name evidence="1" type="ORF">ANANG_G00170930</name>
</gene>
<protein>
    <submittedName>
        <fullName evidence="1">Uncharacterized protein</fullName>
    </submittedName>
</protein>
<accession>A0A9D3RSW8</accession>
<organism evidence="1 2">
    <name type="scientific">Anguilla anguilla</name>
    <name type="common">European freshwater eel</name>
    <name type="synonym">Muraena anguilla</name>
    <dbReference type="NCBI Taxonomy" id="7936"/>
    <lineage>
        <taxon>Eukaryota</taxon>
        <taxon>Metazoa</taxon>
        <taxon>Chordata</taxon>
        <taxon>Craniata</taxon>
        <taxon>Vertebrata</taxon>
        <taxon>Euteleostomi</taxon>
        <taxon>Actinopterygii</taxon>
        <taxon>Neopterygii</taxon>
        <taxon>Teleostei</taxon>
        <taxon>Anguilliformes</taxon>
        <taxon>Anguillidae</taxon>
        <taxon>Anguilla</taxon>
    </lineage>
</organism>